<evidence type="ECO:0000313" key="2">
    <source>
        <dbReference type="Proteomes" id="UP000448867"/>
    </source>
</evidence>
<sequence>MNTKKIEEIAVAAVRNEILKSDFLSDEIPTNDKTPSWDGEIWAYNNKSQRKDTLFGKVPVQVKGKKVGILSEADTKFPIQKTDLENYYKNGGILFFVIEMVDSQNTQIFYLTLLPIDIKEILTEMKGKKSITKAFKKLPSTGKALEFITRNFIHHSRKQSISLIDDIKVNEFDTYTGKLFVLDKNNLTDDLFEYGTYMYGRIEELNLEVPLYKIDITQMAEETDLWVGLNGNIIYEEVIRVIEKEKITLRFGKSFVIDFPKIIKSSDQIKIHFNEKGCIQDRIKDCNFMLDLIKGEKVNIKDIEVPLNNFDKKEKFLKEIPDYIIYLEQIEETFSKLGVPFNRDLKNLTKDDFKKIEILKDIILNKNYERLKLNSENPFINFFIDDLKIVLVSLKNVEGWIVFNLFDLEAINSNFKITAVSEDKKHQVRHSPYIVFKMEELFSMSNLKLKVIEESFKQIDYNDPYAFDLTNNFLLNALIYYDQGKERNEILNLILNVYEYLYHLQPDNILCFLNRMQVIKRKREYTWEEKEEIFKRKNQGIHNDEILCGFSILLDSKIEFEIYFKKLREEQKEAFKAYPIYNLL</sequence>
<proteinExistence type="predicted"/>
<dbReference type="Proteomes" id="UP000448867">
    <property type="component" value="Unassembled WGS sequence"/>
</dbReference>
<evidence type="ECO:0008006" key="3">
    <source>
        <dbReference type="Google" id="ProtNLM"/>
    </source>
</evidence>
<gene>
    <name evidence="1" type="ORF">GJU40_16000</name>
</gene>
<protein>
    <recommendedName>
        <fullName evidence="3">DUF4365 domain-containing protein</fullName>
    </recommendedName>
</protein>
<organism evidence="1 2">
    <name type="scientific">Metabacillus lacus</name>
    <dbReference type="NCBI Taxonomy" id="1983721"/>
    <lineage>
        <taxon>Bacteria</taxon>
        <taxon>Bacillati</taxon>
        <taxon>Bacillota</taxon>
        <taxon>Bacilli</taxon>
        <taxon>Bacillales</taxon>
        <taxon>Bacillaceae</taxon>
        <taxon>Metabacillus</taxon>
    </lineage>
</organism>
<dbReference type="OrthoDB" id="2066879at2"/>
<reference evidence="1 2" key="1">
    <citation type="submission" date="2019-11" db="EMBL/GenBank/DDBJ databases">
        <title>Bacillus lacus genome.</title>
        <authorList>
            <person name="Allen C.J."/>
            <person name="Newman J.D."/>
        </authorList>
    </citation>
    <scope>NUCLEOTIDE SEQUENCE [LARGE SCALE GENOMIC DNA]</scope>
    <source>
        <strain evidence="1 2">KCTC 33946</strain>
    </source>
</reference>
<accession>A0A7X2J1K3</accession>
<evidence type="ECO:0000313" key="1">
    <source>
        <dbReference type="EMBL" id="MRX73646.1"/>
    </source>
</evidence>
<name>A0A7X2J1K3_9BACI</name>
<keyword evidence="2" id="KW-1185">Reference proteome</keyword>
<comment type="caution">
    <text evidence="1">The sequence shown here is derived from an EMBL/GenBank/DDBJ whole genome shotgun (WGS) entry which is preliminary data.</text>
</comment>
<dbReference type="EMBL" id="WKKI01000040">
    <property type="protein sequence ID" value="MRX73646.1"/>
    <property type="molecule type" value="Genomic_DNA"/>
</dbReference>
<dbReference type="RefSeq" id="WP_154309110.1">
    <property type="nucleotide sequence ID" value="NZ_WKKI01000040.1"/>
</dbReference>
<dbReference type="AlphaFoldDB" id="A0A7X2J1K3"/>